<evidence type="ECO:0000256" key="1">
    <source>
        <dbReference type="ARBA" id="ARBA00004141"/>
    </source>
</evidence>
<dbReference type="Gene3D" id="3.40.50.10140">
    <property type="entry name" value="Toll/interleukin-1 receptor homology (TIR) domain"/>
    <property type="match status" value="1"/>
</dbReference>
<dbReference type="Gene3D" id="3.40.50.2300">
    <property type="match status" value="2"/>
</dbReference>
<keyword evidence="5 9" id="KW-0040">ANK repeat</keyword>
<evidence type="ECO:0000256" key="6">
    <source>
        <dbReference type="ARBA" id="ARBA00023136"/>
    </source>
</evidence>
<feature type="transmembrane region" description="Helical" evidence="10">
    <location>
        <begin position="1928"/>
        <end position="1951"/>
    </location>
</feature>
<feature type="chain" id="PRO_5045157618" description="Receptor ligand binding region domain-containing protein" evidence="11">
    <location>
        <begin position="21"/>
        <end position="2358"/>
    </location>
</feature>
<dbReference type="SMART" id="SM01411">
    <property type="entry name" value="Ephrin_rec_like"/>
    <property type="match status" value="2"/>
</dbReference>
<dbReference type="InterPro" id="IPR002110">
    <property type="entry name" value="Ankyrin_rpt"/>
</dbReference>
<evidence type="ECO:0000256" key="7">
    <source>
        <dbReference type="ARBA" id="ARBA00023170"/>
    </source>
</evidence>
<evidence type="ECO:0000313" key="15">
    <source>
        <dbReference type="Proteomes" id="UP001642484"/>
    </source>
</evidence>
<feature type="transmembrane region" description="Helical" evidence="10">
    <location>
        <begin position="400"/>
        <end position="418"/>
    </location>
</feature>
<dbReference type="InterPro" id="IPR011641">
    <property type="entry name" value="Tyr-kin_ephrin_A/B_rcpt-like"/>
</dbReference>
<organism evidence="14 15">
    <name type="scientific">Durusdinium trenchii</name>
    <dbReference type="NCBI Taxonomy" id="1381693"/>
    <lineage>
        <taxon>Eukaryota</taxon>
        <taxon>Sar</taxon>
        <taxon>Alveolata</taxon>
        <taxon>Dinophyceae</taxon>
        <taxon>Suessiales</taxon>
        <taxon>Symbiodiniaceae</taxon>
        <taxon>Durusdinium</taxon>
    </lineage>
</organism>
<keyword evidence="15" id="KW-1185">Reference proteome</keyword>
<evidence type="ECO:0000256" key="4">
    <source>
        <dbReference type="ARBA" id="ARBA00022989"/>
    </source>
</evidence>
<evidence type="ECO:0000256" key="3">
    <source>
        <dbReference type="ARBA" id="ARBA00022737"/>
    </source>
</evidence>
<evidence type="ECO:0000256" key="2">
    <source>
        <dbReference type="ARBA" id="ARBA00022692"/>
    </source>
</evidence>
<feature type="transmembrane region" description="Helical" evidence="10">
    <location>
        <begin position="462"/>
        <end position="480"/>
    </location>
</feature>
<keyword evidence="11" id="KW-0732">Signal</keyword>
<dbReference type="SUPFAM" id="SSF52200">
    <property type="entry name" value="Toll/Interleukin receptor TIR domain"/>
    <property type="match status" value="1"/>
</dbReference>
<dbReference type="Pfam" id="PF00023">
    <property type="entry name" value="Ank"/>
    <property type="match status" value="1"/>
</dbReference>
<keyword evidence="7" id="KW-0675">Receptor</keyword>
<feature type="transmembrane region" description="Helical" evidence="10">
    <location>
        <begin position="424"/>
        <end position="441"/>
    </location>
</feature>
<evidence type="ECO:0000256" key="11">
    <source>
        <dbReference type="SAM" id="SignalP"/>
    </source>
</evidence>
<evidence type="ECO:0000256" key="5">
    <source>
        <dbReference type="ARBA" id="ARBA00023043"/>
    </source>
</evidence>
<evidence type="ECO:0000256" key="10">
    <source>
        <dbReference type="SAM" id="Phobius"/>
    </source>
</evidence>
<sequence length="2358" mass="259221">MPWSWDASLLAVWLIWSVSSDPLADAGEHGDLTKVTQPVYVDIASGLVSEFRTTPAPWAAGNPEMEWLGTGRSDAAGRTALHWAARWGDVEVVEWLLSQQGSKPEVEAKDRVGQRALHFAAKYDHLEVVKSLVNQGADLNAQDEDGWTPLHGAAEYGLVDVVKWLQSHGADSDVQDRRGRTALHHAATTGQLKTVQWLMRHGASVHLKDWEGLTALGVAATAGRWEIVEVLANRTQMVGGREDVNALMAFQLAGKEGQWGVARRLKDRLAAGGTAVVLMEANGNCGQRPGLAELICSQNKLTNLMPGCLQDITKEAAACWLQLGGNPLAHSSSGTPYVLLLGDAATKGFWLQQVGWTSAMLHIFSSPLAWSLLLTALGLSAALLLLRGPRPCDVDGAPDGFEAMCNVVICGALGLWIVRWDWWLGLWVVVFIGPALCRWKGKLFQEPMLLIAARGPLHVFGALLRFISLTLGILIVYAGTLDIPTAHYFQCEQRWLTSDPSGWDPPCWLLDSSFLHWAHDVGAWIPVVGAWVPFIKINPWFKDINRKLTGWLGHQRWEWGFGSISAEDLLWAALMMTFCAAVIYILISMMYLWVHVFSSCSGQTSTDELMRKNELWKQVTDLMEQEKIQPGQMMLPDALDLEVGFDAKRPFRSLWVKVALMFLDIILDFNTIFLLLACRMYPFAFAMTLVISYTIMHQVFFCNLLHVVEATRQSVQRGVMRNDLVTLHGERGFEAFFSLCITSYSLVYCVNSLFEAFTQLLSLTLSIYMIAWHLDELLDEDLDEDAEFEVVEGEDSDSMPSLSDSNSSSEVKLMDRCDARLDWGPMDDPDGLIAVRREAPIASSSFVRLRTTCFVVEASAEEESHFSSPDWPTEVFPGASYKTFIQFLLEWLAVPSGANIVAYCCNTWYFHDNTKHAARVLGRSVSWAVRMAWLAGCANASKAVFLLALLSPRCFCCVAPCFEIALGALGVSGRNLAAPAAAFIDYQKNWNASLAARLGPPIVTIPGGVHPNASFGAISLHMERTFGTQEVGMAAALDLMSGQTGEKPVVGLIGPSYSSVSMPIATVAAVRQIPQVSCCATSPALSNKDSYPFFLRTVPPDTIQARALWHWIRHFEVPIAACLYSAEGYGQGLFDELKELARVDGQQDRVQGQTLRDMQQEFVAEEARTSVRLLKQIGSRFVVLLVGWHLAAPLLDILDEEEILSPAWQVLGSETIADSIAAKKTVGFMYFLPSGKGAKFPDLQRLWSLLGPQDIYGTDQMRVAMGLFGNEGFTEGEASSLTPSDSFHFDAVYTFIVAINQLLAEMDPSAIKGQVLLEQMRRVRFTGASGEVSFNENGDRFGTYELMNIQSDGRAIAIASFSSLTFSFTFHNQPIWMDGGVRSMPPQELYSCDPGFYWEDQSRQCRKCPKGTMCVGGATASLMSCPRGTFASEIGMMNCTPCPKGSFALDAGSVQCTPCPPGTEGPQEGMEICSRCVSGFYMPLGGSSQCIPCGKGQITPETGSTAVSDCLCAEHSFMCEERGCLPCPVGLHCPQGLGPPQQQGGFWADPNASHCDFSVLRCRDDLECPPGPLGGCSDGREGQACNNCQASHYPRGIGACEHCEDGDTLPLILGVMLFLCGLFLISRSHWDPSQVSLNTVTAASVSGQLLMSIQALGSIRELSIQWHEPVKTLINLTKILMFDFHFVRTSCFFGTDSPVLFFVNRLLMCPVACALLVCSWIVSKVRGRPKPFNTVMNQCGLLIFAFFLSITRTTLIPFQCVSNPNGSSSMLAHPGIICYESADHAIFAGLALVGVVTQPVAVLVLASYLIYTYPSHIASGQGLRFSARYRFLFHRFKPEAYYYGLVLLYRNGLVALLPTVLVGVPELQVPLMGIILIAVQNLEVYACPWRTELANLVDMLLTDLLLVILLSAGPLLLTDKTQTEAMLGWLLCVPVLAIMLVALLSFVKFAVKHLRPKEQLYGIFLCHHKAGAGSLCRLIKILIAQHSSTRVFLDSDQLENLDLLFDIVRTSVKNLVVVLTPELLSRSWCAGEIVTAWKNSITTVPLVCDGFEILSDEAQKQIPELWTPHQKAQLSNYGVEIDDLNAAYAWLQHELTSLKMPRFGPVGDREVVVVDLLSLCGLFPSRRPSERASIKVSRPRILILSSLMEAEFLSACEVFQSLLQVQLSVECEVIQGIQQMATCRPFAYYLVVLLFRGIFRDKDFAKLLLHAAYCAPSQRTLEMVPVIADSNFDFPSIDTLMKRSPITAPIPGGLAHAQQVLKGLRTVLALPFAPHSSAGLQQSQVAEIASRMHRYEDSVAAAANDEKDDRLVHDSAELVPHWSHSLGVRHFVGEVDSDAPDGTDGSIAGEMEMVEVAF</sequence>
<comment type="caution">
    <text evidence="14">The sequence shown here is derived from an EMBL/GenBank/DDBJ whole genome shotgun (WGS) entry which is preliminary data.</text>
</comment>
<reference evidence="14 15" key="1">
    <citation type="submission" date="2024-02" db="EMBL/GenBank/DDBJ databases">
        <authorList>
            <person name="Chen Y."/>
            <person name="Shah S."/>
            <person name="Dougan E. K."/>
            <person name="Thang M."/>
            <person name="Chan C."/>
        </authorList>
    </citation>
    <scope>NUCLEOTIDE SEQUENCE [LARGE SCALE GENOMIC DNA]</scope>
</reference>
<dbReference type="SUPFAM" id="SSF48403">
    <property type="entry name" value="Ankyrin repeat"/>
    <property type="match status" value="1"/>
</dbReference>
<keyword evidence="6 10" id="KW-0472">Membrane</keyword>
<comment type="subcellular location">
    <subcellularLocation>
        <location evidence="1">Membrane</location>
        <topology evidence="1">Multi-pass membrane protein</topology>
    </subcellularLocation>
</comment>
<keyword evidence="4 10" id="KW-1133">Transmembrane helix</keyword>
<name>A0ABP0KCX1_9DINO</name>
<keyword evidence="8" id="KW-0325">Glycoprotein</keyword>
<feature type="transmembrane region" description="Helical" evidence="10">
    <location>
        <begin position="654"/>
        <end position="677"/>
    </location>
</feature>
<feature type="transmembrane region" description="Helical" evidence="10">
    <location>
        <begin position="683"/>
        <end position="708"/>
    </location>
</feature>
<dbReference type="InterPro" id="IPR001828">
    <property type="entry name" value="ANF_lig-bd_rcpt"/>
</dbReference>
<dbReference type="InterPro" id="IPR028082">
    <property type="entry name" value="Peripla_BP_I"/>
</dbReference>
<accession>A0ABP0KCX1</accession>
<dbReference type="PANTHER" id="PTHR24193">
    <property type="entry name" value="ANKYRIN REPEAT PROTEIN"/>
    <property type="match status" value="1"/>
</dbReference>
<dbReference type="Pfam" id="PF01094">
    <property type="entry name" value="ANF_receptor"/>
    <property type="match status" value="1"/>
</dbReference>
<dbReference type="Gene3D" id="2.10.50.10">
    <property type="entry name" value="Tumor Necrosis Factor Receptor, subunit A, domain 2"/>
    <property type="match status" value="2"/>
</dbReference>
<keyword evidence="3" id="KW-0677">Repeat</keyword>
<feature type="transmembrane region" description="Helical" evidence="10">
    <location>
        <begin position="1785"/>
        <end position="1811"/>
    </location>
</feature>
<dbReference type="Pfam" id="PF07699">
    <property type="entry name" value="Ephrin_rec_like"/>
    <property type="match status" value="1"/>
</dbReference>
<evidence type="ECO:0000259" key="12">
    <source>
        <dbReference type="Pfam" id="PF01094"/>
    </source>
</evidence>
<dbReference type="PANTHER" id="PTHR24193:SF121">
    <property type="entry name" value="ADA2A-CONTAINING COMPLEX COMPONENT 3, ISOFORM D"/>
    <property type="match status" value="1"/>
</dbReference>
<dbReference type="InterPro" id="IPR009030">
    <property type="entry name" value="Growth_fac_rcpt_cys_sf"/>
</dbReference>
<dbReference type="PROSITE" id="PS50297">
    <property type="entry name" value="ANK_REP_REGION"/>
    <property type="match status" value="4"/>
</dbReference>
<dbReference type="EMBL" id="CAXAMN010008313">
    <property type="protein sequence ID" value="CAK9024657.1"/>
    <property type="molecule type" value="Genomic_DNA"/>
</dbReference>
<dbReference type="InterPro" id="IPR000337">
    <property type="entry name" value="GPCR_3"/>
</dbReference>
<evidence type="ECO:0008006" key="16">
    <source>
        <dbReference type="Google" id="ProtNLM"/>
    </source>
</evidence>
<feature type="transmembrane region" description="Helical" evidence="10">
    <location>
        <begin position="1840"/>
        <end position="1861"/>
    </location>
</feature>
<keyword evidence="2 10" id="KW-0812">Transmembrane</keyword>
<feature type="transmembrane region" description="Helical" evidence="10">
    <location>
        <begin position="1735"/>
        <end position="1758"/>
    </location>
</feature>
<dbReference type="SUPFAM" id="SSF53822">
    <property type="entry name" value="Periplasmic binding protein-like I"/>
    <property type="match status" value="1"/>
</dbReference>
<feature type="signal peptide" evidence="11">
    <location>
        <begin position="1"/>
        <end position="20"/>
    </location>
</feature>
<dbReference type="PRINTS" id="PR01415">
    <property type="entry name" value="ANKYRIN"/>
</dbReference>
<feature type="domain" description="Receptor ligand binding region" evidence="12">
    <location>
        <begin position="1017"/>
        <end position="1351"/>
    </location>
</feature>
<dbReference type="InterPro" id="IPR035897">
    <property type="entry name" value="Toll_tir_struct_dom_sf"/>
</dbReference>
<evidence type="ECO:0000256" key="8">
    <source>
        <dbReference type="ARBA" id="ARBA00023180"/>
    </source>
</evidence>
<dbReference type="Gene3D" id="1.25.40.20">
    <property type="entry name" value="Ankyrin repeat-containing domain"/>
    <property type="match status" value="1"/>
</dbReference>
<feature type="repeat" description="ANK" evidence="9">
    <location>
        <begin position="178"/>
        <end position="210"/>
    </location>
</feature>
<dbReference type="CDD" id="cd00185">
    <property type="entry name" value="TNFRSF"/>
    <property type="match status" value="1"/>
</dbReference>
<dbReference type="PROSITE" id="PS50088">
    <property type="entry name" value="ANK_REPEAT"/>
    <property type="match status" value="4"/>
</dbReference>
<feature type="transmembrane region" description="Helical" evidence="10">
    <location>
        <begin position="1702"/>
        <end position="1723"/>
    </location>
</feature>
<proteinExistence type="predicted"/>
<feature type="transmembrane region" description="Helical" evidence="10">
    <location>
        <begin position="368"/>
        <end position="388"/>
    </location>
</feature>
<feature type="domain" description="Tyrosine-protein kinase ephrin type A/B receptor-like" evidence="13">
    <location>
        <begin position="1468"/>
        <end position="1510"/>
    </location>
</feature>
<feature type="repeat" description="ANK" evidence="9">
    <location>
        <begin position="76"/>
        <end position="98"/>
    </location>
</feature>
<feature type="repeat" description="ANK" evidence="9">
    <location>
        <begin position="145"/>
        <end position="177"/>
    </location>
</feature>
<feature type="transmembrane region" description="Helical" evidence="10">
    <location>
        <begin position="1893"/>
        <end position="1916"/>
    </location>
</feature>
<evidence type="ECO:0000256" key="9">
    <source>
        <dbReference type="PROSITE-ProRule" id="PRU00023"/>
    </source>
</evidence>
<dbReference type="Pfam" id="PF12796">
    <property type="entry name" value="Ank_2"/>
    <property type="match status" value="1"/>
</dbReference>
<dbReference type="InterPro" id="IPR036770">
    <property type="entry name" value="Ankyrin_rpt-contain_sf"/>
</dbReference>
<dbReference type="SUPFAM" id="SSF57184">
    <property type="entry name" value="Growth factor receptor domain"/>
    <property type="match status" value="1"/>
</dbReference>
<dbReference type="PRINTS" id="PR00248">
    <property type="entry name" value="GPCRMGR"/>
</dbReference>
<dbReference type="SMART" id="SM00248">
    <property type="entry name" value="ANK"/>
    <property type="match status" value="5"/>
</dbReference>
<evidence type="ECO:0000259" key="13">
    <source>
        <dbReference type="Pfam" id="PF07699"/>
    </source>
</evidence>
<gene>
    <name evidence="14" type="ORF">CCMP2556_LOCUS15716</name>
</gene>
<feature type="repeat" description="ANK" evidence="9">
    <location>
        <begin position="112"/>
        <end position="144"/>
    </location>
</feature>
<dbReference type="InterPro" id="IPR050663">
    <property type="entry name" value="Ankyrin-SOCS_Box"/>
</dbReference>
<evidence type="ECO:0000313" key="14">
    <source>
        <dbReference type="EMBL" id="CAK9024657.1"/>
    </source>
</evidence>
<dbReference type="Proteomes" id="UP001642484">
    <property type="component" value="Unassembled WGS sequence"/>
</dbReference>
<feature type="transmembrane region" description="Helical" evidence="10">
    <location>
        <begin position="569"/>
        <end position="594"/>
    </location>
</feature>
<protein>
    <recommendedName>
        <fullName evidence="16">Receptor ligand binding region domain-containing protein</fullName>
    </recommendedName>
</protein>